<name>A0A6S7IZI4_PARCT</name>
<gene>
    <name evidence="2" type="ORF">PACLA_8A017727</name>
</gene>
<dbReference type="EMBL" id="CACRXK020012489">
    <property type="protein sequence ID" value="CAB4023417.1"/>
    <property type="molecule type" value="Genomic_DNA"/>
</dbReference>
<dbReference type="InterPro" id="IPR009057">
    <property type="entry name" value="Homeodomain-like_sf"/>
</dbReference>
<dbReference type="SUPFAM" id="SSF46689">
    <property type="entry name" value="Homeodomain-like"/>
    <property type="match status" value="1"/>
</dbReference>
<evidence type="ECO:0000313" key="2">
    <source>
        <dbReference type="EMBL" id="CAB4023417.1"/>
    </source>
</evidence>
<proteinExistence type="predicted"/>
<accession>A0A6S7IZI4</accession>
<dbReference type="OrthoDB" id="2686689at2759"/>
<dbReference type="AlphaFoldDB" id="A0A6S7IZI4"/>
<feature type="compositionally biased region" description="Polar residues" evidence="1">
    <location>
        <begin position="26"/>
        <end position="38"/>
    </location>
</feature>
<evidence type="ECO:0000313" key="3">
    <source>
        <dbReference type="Proteomes" id="UP001152795"/>
    </source>
</evidence>
<dbReference type="PANTHER" id="PTHR46791:SF7">
    <property type="entry name" value="INTEGRASE CATALYTIC DOMAIN-CONTAINING PROTEIN"/>
    <property type="match status" value="1"/>
</dbReference>
<keyword evidence="3" id="KW-1185">Reference proteome</keyword>
<feature type="region of interest" description="Disordered" evidence="1">
    <location>
        <begin position="23"/>
        <end position="46"/>
    </location>
</feature>
<reference evidence="2" key="1">
    <citation type="submission" date="2020-04" db="EMBL/GenBank/DDBJ databases">
        <authorList>
            <person name="Alioto T."/>
            <person name="Alioto T."/>
            <person name="Gomez Garrido J."/>
        </authorList>
    </citation>
    <scope>NUCLEOTIDE SEQUENCE</scope>
    <source>
        <strain evidence="2">A484AB</strain>
    </source>
</reference>
<evidence type="ECO:0000256" key="1">
    <source>
        <dbReference type="SAM" id="MobiDB-lite"/>
    </source>
</evidence>
<protein>
    <submittedName>
        <fullName evidence="2">Uncharacterized protein LOC111328403</fullName>
    </submittedName>
</protein>
<dbReference type="PANTHER" id="PTHR46791">
    <property type="entry name" value="EXPRESSED PROTEIN"/>
    <property type="match status" value="1"/>
</dbReference>
<sequence length="156" mass="17460">MADSSSKERLKCEYFINSGDREGVLESNSNEATRTDSQPVCGRPRKTIPRDYLEDLISLKVPVSEIARSLGVSHPTVYAAIQGYNIRYEGRFSSHSDENLQDAVIGIKRNHLNAGEVMVQGHLRAQGVNVQRSRLRSIIKEVDPEGVQARSRLPIR</sequence>
<dbReference type="Proteomes" id="UP001152795">
    <property type="component" value="Unassembled WGS sequence"/>
</dbReference>
<comment type="caution">
    <text evidence="2">The sequence shown here is derived from an EMBL/GenBank/DDBJ whole genome shotgun (WGS) entry which is preliminary data.</text>
</comment>
<organism evidence="2 3">
    <name type="scientific">Paramuricea clavata</name>
    <name type="common">Red gorgonian</name>
    <name type="synonym">Violescent sea-whip</name>
    <dbReference type="NCBI Taxonomy" id="317549"/>
    <lineage>
        <taxon>Eukaryota</taxon>
        <taxon>Metazoa</taxon>
        <taxon>Cnidaria</taxon>
        <taxon>Anthozoa</taxon>
        <taxon>Octocorallia</taxon>
        <taxon>Malacalcyonacea</taxon>
        <taxon>Plexauridae</taxon>
        <taxon>Paramuricea</taxon>
    </lineage>
</organism>